<evidence type="ECO:0000313" key="1">
    <source>
        <dbReference type="EMBL" id="KAH7513066.1"/>
    </source>
</evidence>
<evidence type="ECO:0000313" key="2">
    <source>
        <dbReference type="Proteomes" id="UP000813462"/>
    </source>
</evidence>
<organism evidence="1 2">
    <name type="scientific">Ziziphus jujuba var. spinosa</name>
    <dbReference type="NCBI Taxonomy" id="714518"/>
    <lineage>
        <taxon>Eukaryota</taxon>
        <taxon>Viridiplantae</taxon>
        <taxon>Streptophyta</taxon>
        <taxon>Embryophyta</taxon>
        <taxon>Tracheophyta</taxon>
        <taxon>Spermatophyta</taxon>
        <taxon>Magnoliopsida</taxon>
        <taxon>eudicotyledons</taxon>
        <taxon>Gunneridae</taxon>
        <taxon>Pentapetalae</taxon>
        <taxon>rosids</taxon>
        <taxon>fabids</taxon>
        <taxon>Rosales</taxon>
        <taxon>Rhamnaceae</taxon>
        <taxon>Paliureae</taxon>
        <taxon>Ziziphus</taxon>
    </lineage>
</organism>
<protein>
    <submittedName>
        <fullName evidence="1">Uncharacterized protein</fullName>
    </submittedName>
</protein>
<sequence length="146" mass="15714">MANESNSGTSPSSVVFSNASVKSDMLMDLCHAHPLLMEKSVLNADFGFDKINSFSIAIVASVSPSLVSFMGDRVVSLSIRDYLSRISKGTKSIIDYMQLIQSGADEIAMLDSPFHHEELTPIILSGVGDDFKEISAAAVARKNSQL</sequence>
<gene>
    <name evidence="1" type="ORF">FEM48_Zijuj12G0157100</name>
</gene>
<reference evidence="1" key="1">
    <citation type="journal article" date="2021" name="Front. Plant Sci.">
        <title>Chromosome-Scale Genome Assembly for Chinese Sour Jujube and Insights Into Its Genome Evolution and Domestication Signature.</title>
        <authorList>
            <person name="Shen L.-Y."/>
            <person name="Luo H."/>
            <person name="Wang X.-L."/>
            <person name="Wang X.-M."/>
            <person name="Qiu X.-J."/>
            <person name="Liu H."/>
            <person name="Zhou S.-S."/>
            <person name="Jia K.-H."/>
            <person name="Nie S."/>
            <person name="Bao Y.-T."/>
            <person name="Zhang R.-G."/>
            <person name="Yun Q.-Z."/>
            <person name="Chai Y.-H."/>
            <person name="Lu J.-Y."/>
            <person name="Li Y."/>
            <person name="Zhao S.-W."/>
            <person name="Mao J.-F."/>
            <person name="Jia S.-G."/>
            <person name="Mao Y.-M."/>
        </authorList>
    </citation>
    <scope>NUCLEOTIDE SEQUENCE</scope>
    <source>
        <strain evidence="1">AT0</strain>
        <tissue evidence="1">Leaf</tissue>
    </source>
</reference>
<accession>A0A978UE73</accession>
<comment type="caution">
    <text evidence="1">The sequence shown here is derived from an EMBL/GenBank/DDBJ whole genome shotgun (WGS) entry which is preliminary data.</text>
</comment>
<proteinExistence type="predicted"/>
<dbReference type="EMBL" id="JAEACU010000012">
    <property type="protein sequence ID" value="KAH7513066.1"/>
    <property type="molecule type" value="Genomic_DNA"/>
</dbReference>
<dbReference type="AlphaFoldDB" id="A0A978UE73"/>
<dbReference type="Proteomes" id="UP000813462">
    <property type="component" value="Unassembled WGS sequence"/>
</dbReference>
<name>A0A978UE73_ZIZJJ</name>